<dbReference type="PANTHER" id="PTHR43355">
    <property type="entry name" value="FLAVIN REDUCTASE (NADPH)"/>
    <property type="match status" value="1"/>
</dbReference>
<feature type="domain" description="NAD(P)-binding" evidence="1">
    <location>
        <begin position="15"/>
        <end position="205"/>
    </location>
</feature>
<dbReference type="Gene3D" id="3.40.50.720">
    <property type="entry name" value="NAD(P)-binding Rossmann-like Domain"/>
    <property type="match status" value="1"/>
</dbReference>
<dbReference type="InterPro" id="IPR051606">
    <property type="entry name" value="Polyketide_Oxido-like"/>
</dbReference>
<evidence type="ECO:0000259" key="1">
    <source>
        <dbReference type="Pfam" id="PF13460"/>
    </source>
</evidence>
<sequence length="219" mass="22501">MNRTPATTTDLVVFGAGGQVGRAVVAEARRRGLTVTAAVRSPERHPDLAGPGITLAPCDITDPAAVATTARGHAAAVSTVYTPDVPSGDFYPAATRALIAGLATAGVRRLVHVGIATTLETAPGVAVHDDPAFPEAHRAFSLGHAAALDLLRDSPATLDWVVVTPPLDLDRTAPGTGHYRVGGPQVLGERITQADLATAVTDQLTGPAARHREQIAVAE</sequence>
<dbReference type="EMBL" id="CP108110">
    <property type="protein sequence ID" value="WUQ86009.1"/>
    <property type="molecule type" value="Genomic_DNA"/>
</dbReference>
<organism evidence="2 3">
    <name type="scientific">Kitasatospora purpeofusca</name>
    <dbReference type="NCBI Taxonomy" id="67352"/>
    <lineage>
        <taxon>Bacteria</taxon>
        <taxon>Bacillati</taxon>
        <taxon>Actinomycetota</taxon>
        <taxon>Actinomycetes</taxon>
        <taxon>Kitasatosporales</taxon>
        <taxon>Streptomycetaceae</taxon>
        <taxon>Kitasatospora</taxon>
    </lineage>
</organism>
<dbReference type="RefSeq" id="WP_328956672.1">
    <property type="nucleotide sequence ID" value="NZ_CP108110.1"/>
</dbReference>
<protein>
    <submittedName>
        <fullName evidence="2">NAD(P)H-binding protein</fullName>
    </submittedName>
</protein>
<dbReference type="Proteomes" id="UP001432222">
    <property type="component" value="Chromosome"/>
</dbReference>
<dbReference type="InterPro" id="IPR016040">
    <property type="entry name" value="NAD(P)-bd_dom"/>
</dbReference>
<dbReference type="Pfam" id="PF13460">
    <property type="entry name" value="NAD_binding_10"/>
    <property type="match status" value="1"/>
</dbReference>
<keyword evidence="3" id="KW-1185">Reference proteome</keyword>
<reference evidence="2" key="1">
    <citation type="submission" date="2022-10" db="EMBL/GenBank/DDBJ databases">
        <title>The complete genomes of actinobacterial strains from the NBC collection.</title>
        <authorList>
            <person name="Joergensen T.S."/>
            <person name="Alvarez Arevalo M."/>
            <person name="Sterndorff E.B."/>
            <person name="Faurdal D."/>
            <person name="Vuksanovic O."/>
            <person name="Mourched A.-S."/>
            <person name="Charusanti P."/>
            <person name="Shaw S."/>
            <person name="Blin K."/>
            <person name="Weber T."/>
        </authorList>
    </citation>
    <scope>NUCLEOTIDE SEQUENCE</scope>
    <source>
        <strain evidence="2">NBC_00222</strain>
    </source>
</reference>
<gene>
    <name evidence="2" type="ORF">OHA16_25405</name>
</gene>
<dbReference type="InterPro" id="IPR036291">
    <property type="entry name" value="NAD(P)-bd_dom_sf"/>
</dbReference>
<accession>A0ABZ1U7I9</accession>
<proteinExistence type="predicted"/>
<evidence type="ECO:0000313" key="3">
    <source>
        <dbReference type="Proteomes" id="UP001432222"/>
    </source>
</evidence>
<name>A0ABZ1U7I9_9ACTN</name>
<evidence type="ECO:0000313" key="2">
    <source>
        <dbReference type="EMBL" id="WUQ86009.1"/>
    </source>
</evidence>
<dbReference type="SUPFAM" id="SSF51735">
    <property type="entry name" value="NAD(P)-binding Rossmann-fold domains"/>
    <property type="match status" value="1"/>
</dbReference>
<dbReference type="PANTHER" id="PTHR43355:SF2">
    <property type="entry name" value="FLAVIN REDUCTASE (NADPH)"/>
    <property type="match status" value="1"/>
</dbReference>